<gene>
    <name evidence="2" type="ORF">E4U43_004398</name>
</gene>
<proteinExistence type="predicted"/>
<evidence type="ECO:0000256" key="1">
    <source>
        <dbReference type="SAM" id="MobiDB-lite"/>
    </source>
</evidence>
<keyword evidence="3" id="KW-1185">Reference proteome</keyword>
<dbReference type="Proteomes" id="UP000748025">
    <property type="component" value="Unassembled WGS sequence"/>
</dbReference>
<dbReference type="EMBL" id="SRPW01002862">
    <property type="protein sequence ID" value="KAG5989957.1"/>
    <property type="molecule type" value="Genomic_DNA"/>
</dbReference>
<feature type="compositionally biased region" description="Basic and acidic residues" evidence="1">
    <location>
        <begin position="1"/>
        <end position="19"/>
    </location>
</feature>
<protein>
    <submittedName>
        <fullName evidence="2">Uncharacterized protein</fullName>
    </submittedName>
</protein>
<evidence type="ECO:0000313" key="2">
    <source>
        <dbReference type="EMBL" id="KAG5989957.1"/>
    </source>
</evidence>
<reference evidence="2" key="1">
    <citation type="journal article" date="2020" name="bioRxiv">
        <title>Whole genome comparisons of ergot fungi reveals the divergence and evolution of species within the genus Claviceps are the result of varying mechanisms driving genome evolution and host range expansion.</title>
        <authorList>
            <person name="Wyka S.A."/>
            <person name="Mondo S.J."/>
            <person name="Liu M."/>
            <person name="Dettman J."/>
            <person name="Nalam V."/>
            <person name="Broders K.D."/>
        </authorList>
    </citation>
    <scope>NUCLEOTIDE SEQUENCE</scope>
    <source>
        <strain evidence="2">CCC 602</strain>
    </source>
</reference>
<comment type="caution">
    <text evidence="2">The sequence shown here is derived from an EMBL/GenBank/DDBJ whole genome shotgun (WGS) entry which is preliminary data.</text>
</comment>
<organism evidence="2 3">
    <name type="scientific">Claviceps pusilla</name>
    <dbReference type="NCBI Taxonomy" id="123648"/>
    <lineage>
        <taxon>Eukaryota</taxon>
        <taxon>Fungi</taxon>
        <taxon>Dikarya</taxon>
        <taxon>Ascomycota</taxon>
        <taxon>Pezizomycotina</taxon>
        <taxon>Sordariomycetes</taxon>
        <taxon>Hypocreomycetidae</taxon>
        <taxon>Hypocreales</taxon>
        <taxon>Clavicipitaceae</taxon>
        <taxon>Claviceps</taxon>
    </lineage>
</organism>
<feature type="compositionally biased region" description="Basic residues" evidence="1">
    <location>
        <begin position="33"/>
        <end position="58"/>
    </location>
</feature>
<evidence type="ECO:0000313" key="3">
    <source>
        <dbReference type="Proteomes" id="UP000748025"/>
    </source>
</evidence>
<feature type="region of interest" description="Disordered" evidence="1">
    <location>
        <begin position="1"/>
        <end position="76"/>
    </location>
</feature>
<name>A0A9P7SX25_9HYPO</name>
<sequence length="76" mass="8781">MSYDRTRWEQEAAADKEVLSPKAKWAGNAIVGRKQHNKTHAQHQKKKVPIPKHRHRRVRSSENKTSRQERGTSSGP</sequence>
<feature type="compositionally biased region" description="Basic and acidic residues" evidence="1">
    <location>
        <begin position="59"/>
        <end position="70"/>
    </location>
</feature>
<accession>A0A9P7SX25</accession>
<dbReference type="AlphaFoldDB" id="A0A9P7SX25"/>